<protein>
    <recommendedName>
        <fullName evidence="4">3-hydroxyacyl-CoA dehydrogenase</fullName>
    </recommendedName>
</protein>
<accession>A0ABQ6IF73</accession>
<evidence type="ECO:0008006" key="4">
    <source>
        <dbReference type="Google" id="ProtNLM"/>
    </source>
</evidence>
<dbReference type="RefSeq" id="WP_284328625.1">
    <property type="nucleotide sequence ID" value="NZ_BSUN01000001.1"/>
</dbReference>
<dbReference type="Proteomes" id="UP001157125">
    <property type="component" value="Unassembled WGS sequence"/>
</dbReference>
<reference evidence="3" key="1">
    <citation type="journal article" date="2019" name="Int. J. Syst. Evol. Microbiol.">
        <title>The Global Catalogue of Microorganisms (GCM) 10K type strain sequencing project: providing services to taxonomists for standard genome sequencing and annotation.</title>
        <authorList>
            <consortium name="The Broad Institute Genomics Platform"/>
            <consortium name="The Broad Institute Genome Sequencing Center for Infectious Disease"/>
            <person name="Wu L."/>
            <person name="Ma J."/>
        </authorList>
    </citation>
    <scope>NUCLEOTIDE SEQUENCE [LARGE SCALE GENOMIC DNA]</scope>
    <source>
        <strain evidence="3">NBRC 112299</strain>
    </source>
</reference>
<evidence type="ECO:0000256" key="1">
    <source>
        <dbReference type="SAM" id="MobiDB-lite"/>
    </source>
</evidence>
<proteinExistence type="predicted"/>
<feature type="region of interest" description="Disordered" evidence="1">
    <location>
        <begin position="1"/>
        <end position="23"/>
    </location>
</feature>
<comment type="caution">
    <text evidence="2">The sequence shown here is derived from an EMBL/GenBank/DDBJ whole genome shotgun (WGS) entry which is preliminary data.</text>
</comment>
<evidence type="ECO:0000313" key="2">
    <source>
        <dbReference type="EMBL" id="GMA36534.1"/>
    </source>
</evidence>
<name>A0ABQ6IF73_9MICO</name>
<organism evidence="2 3">
    <name type="scientific">Demequina litorisediminis</name>
    <dbReference type="NCBI Taxonomy" id="1849022"/>
    <lineage>
        <taxon>Bacteria</taxon>
        <taxon>Bacillati</taxon>
        <taxon>Actinomycetota</taxon>
        <taxon>Actinomycetes</taxon>
        <taxon>Micrococcales</taxon>
        <taxon>Demequinaceae</taxon>
        <taxon>Demequina</taxon>
    </lineage>
</organism>
<evidence type="ECO:0000313" key="3">
    <source>
        <dbReference type="Proteomes" id="UP001157125"/>
    </source>
</evidence>
<dbReference type="Pfam" id="PF20060">
    <property type="entry name" value="DUF6459"/>
    <property type="match status" value="1"/>
</dbReference>
<dbReference type="InterPro" id="IPR045596">
    <property type="entry name" value="DUF6459"/>
</dbReference>
<feature type="compositionally biased region" description="Low complexity" evidence="1">
    <location>
        <begin position="1"/>
        <end position="15"/>
    </location>
</feature>
<keyword evidence="3" id="KW-1185">Reference proteome</keyword>
<dbReference type="EMBL" id="BSUN01000001">
    <property type="protein sequence ID" value="GMA36534.1"/>
    <property type="molecule type" value="Genomic_DNA"/>
</dbReference>
<gene>
    <name evidence="2" type="ORF">GCM10025876_27380</name>
</gene>
<sequence length="142" mass="15335">MSAATVSTPSTPTPAIRHPQRGAYARHRKPLGDPAPLACTLAKAVVESLRGGEDLTTLARWIAPEVRAALTRQRTIARRRAAHEQDVSAPATARVKRARVCRTAADAAEVCAIVDDGTRTVAVAMRFEDHHGRWLATVIEVL</sequence>